<dbReference type="PROSITE" id="PS52039">
    <property type="entry name" value="TOPO_IA_2"/>
    <property type="match status" value="1"/>
</dbReference>
<dbReference type="GO" id="GO:0006281">
    <property type="term" value="P:DNA repair"/>
    <property type="evidence" value="ECO:0007669"/>
    <property type="project" value="TreeGrafter"/>
</dbReference>
<evidence type="ECO:0000259" key="6">
    <source>
        <dbReference type="PROSITE" id="PS50880"/>
    </source>
</evidence>
<dbReference type="PRINTS" id="PR00417">
    <property type="entry name" value="PRTPISMRASEI"/>
</dbReference>
<dbReference type="InterPro" id="IPR013826">
    <property type="entry name" value="Topo_IA_cen_sub3"/>
</dbReference>
<dbReference type="GO" id="GO:0006310">
    <property type="term" value="P:DNA recombination"/>
    <property type="evidence" value="ECO:0007669"/>
    <property type="project" value="TreeGrafter"/>
</dbReference>
<dbReference type="GO" id="GO:0003677">
    <property type="term" value="F:DNA binding"/>
    <property type="evidence" value="ECO:0007669"/>
    <property type="project" value="InterPro"/>
</dbReference>
<dbReference type="InterPro" id="IPR003601">
    <property type="entry name" value="Topo_IA_2"/>
</dbReference>
<dbReference type="SUPFAM" id="SSF56712">
    <property type="entry name" value="Prokaryotic type I DNA topoisomerase"/>
    <property type="match status" value="1"/>
</dbReference>
<feature type="domain" description="Toprim" evidence="6">
    <location>
        <begin position="3"/>
        <end position="136"/>
    </location>
</feature>
<dbReference type="Gene3D" id="1.10.460.10">
    <property type="entry name" value="Topoisomerase I, domain 2"/>
    <property type="match status" value="1"/>
</dbReference>
<dbReference type="EMBL" id="JABAGV010000553">
    <property type="protein sequence ID" value="MBC2478559.1"/>
    <property type="molecule type" value="Genomic_DNA"/>
</dbReference>
<evidence type="ECO:0000313" key="8">
    <source>
        <dbReference type="EMBL" id="MBC2478559.1"/>
    </source>
</evidence>
<dbReference type="SMART" id="SM00436">
    <property type="entry name" value="TOP1Bc"/>
    <property type="match status" value="1"/>
</dbReference>
<accession>A0AAW3WJ44</accession>
<comment type="caution">
    <text evidence="8">The sequence shown here is derived from an EMBL/GenBank/DDBJ whole genome shotgun (WGS) entry which is preliminary data.</text>
</comment>
<dbReference type="InterPro" id="IPR006171">
    <property type="entry name" value="TOPRIM_dom"/>
</dbReference>
<dbReference type="InterPro" id="IPR034144">
    <property type="entry name" value="TOPRIM_TopoIII"/>
</dbReference>
<protein>
    <recommendedName>
        <fullName evidence="5">Omega-protein</fullName>
    </recommendedName>
    <alternativeName>
        <fullName evidence="4">Relaxing enzyme</fullName>
    </alternativeName>
    <alternativeName>
        <fullName evidence="2">Swivelase</fullName>
    </alternativeName>
    <alternativeName>
        <fullName evidence="3">Untwisting enzyme</fullName>
    </alternativeName>
</protein>
<feature type="non-terminal residue" evidence="8">
    <location>
        <position position="295"/>
    </location>
</feature>
<reference evidence="8" key="1">
    <citation type="submission" date="2020-04" db="EMBL/GenBank/DDBJ databases">
        <authorList>
            <person name="Brown S."/>
        </authorList>
    </citation>
    <scope>NUCLEOTIDE SEQUENCE</scope>
    <source>
        <strain evidence="8">DJ015</strain>
    </source>
</reference>
<dbReference type="SMART" id="SM00493">
    <property type="entry name" value="TOPRIM"/>
    <property type="match status" value="1"/>
</dbReference>
<evidence type="ECO:0000256" key="4">
    <source>
        <dbReference type="ARBA" id="ARBA00032235"/>
    </source>
</evidence>
<dbReference type="Pfam" id="PF01131">
    <property type="entry name" value="Topoisom_bac"/>
    <property type="match status" value="1"/>
</dbReference>
<proteinExistence type="predicted"/>
<keyword evidence="1" id="KW-0413">Isomerase</keyword>
<dbReference type="Gene3D" id="1.10.290.10">
    <property type="entry name" value="Topoisomerase I, domain 4"/>
    <property type="match status" value="1"/>
</dbReference>
<evidence type="ECO:0000256" key="2">
    <source>
        <dbReference type="ARBA" id="ARBA00030003"/>
    </source>
</evidence>
<dbReference type="Pfam" id="PF01751">
    <property type="entry name" value="Toprim"/>
    <property type="match status" value="1"/>
</dbReference>
<dbReference type="InterPro" id="IPR013824">
    <property type="entry name" value="Topo_IA_cen_sub1"/>
</dbReference>
<evidence type="ECO:0000256" key="3">
    <source>
        <dbReference type="ARBA" id="ARBA00031985"/>
    </source>
</evidence>
<organism evidence="8 9">
    <name type="scientific">Clostridium beijerinckii</name>
    <name type="common">Clostridium MP</name>
    <dbReference type="NCBI Taxonomy" id="1520"/>
    <lineage>
        <taxon>Bacteria</taxon>
        <taxon>Bacillati</taxon>
        <taxon>Bacillota</taxon>
        <taxon>Clostridia</taxon>
        <taxon>Eubacteriales</taxon>
        <taxon>Clostridiaceae</taxon>
        <taxon>Clostridium</taxon>
    </lineage>
</organism>
<name>A0AAW3WJ44_CLOBE</name>
<dbReference type="InterPro" id="IPR023405">
    <property type="entry name" value="Topo_IA_core_domain"/>
</dbReference>
<dbReference type="AlphaFoldDB" id="A0AAW3WJ44"/>
<evidence type="ECO:0000256" key="1">
    <source>
        <dbReference type="ARBA" id="ARBA00023235"/>
    </source>
</evidence>
<evidence type="ECO:0000313" key="9">
    <source>
        <dbReference type="Proteomes" id="UP001194098"/>
    </source>
</evidence>
<dbReference type="GO" id="GO:0043597">
    <property type="term" value="C:cytoplasmic replication fork"/>
    <property type="evidence" value="ECO:0007669"/>
    <property type="project" value="TreeGrafter"/>
</dbReference>
<feature type="domain" description="Topo IA-type catalytic" evidence="7">
    <location>
        <begin position="153"/>
        <end position="295"/>
    </location>
</feature>
<dbReference type="InterPro" id="IPR013825">
    <property type="entry name" value="Topo_IA_cen_sub2"/>
</dbReference>
<evidence type="ECO:0000259" key="7">
    <source>
        <dbReference type="PROSITE" id="PS52039"/>
    </source>
</evidence>
<dbReference type="Proteomes" id="UP001194098">
    <property type="component" value="Unassembled WGS sequence"/>
</dbReference>
<reference evidence="8" key="2">
    <citation type="journal article" date="2022" name="Nat. Biotechnol.">
        <title>Carbon-negative production of acetone and isopropanol by gas fermentation at industrial pilot scale.</title>
        <authorList>
            <person name="Liew F.E."/>
            <person name="Nogle R."/>
            <person name="Abdalla T."/>
            <person name="Rasor B.J."/>
            <person name="Canter C."/>
            <person name="Jensen R.O."/>
            <person name="Wang L."/>
            <person name="Strutz J."/>
            <person name="Chirania P."/>
            <person name="De Tissera S."/>
            <person name="Mueller A.P."/>
            <person name="Ruan Z."/>
            <person name="Gao A."/>
            <person name="Tran L."/>
            <person name="Engle N.L."/>
            <person name="Bromley J.C."/>
            <person name="Daniell J."/>
            <person name="Conrado R."/>
            <person name="Tschaplinski T.J."/>
            <person name="Giannone R.J."/>
            <person name="Hettich R.L."/>
            <person name="Karim A.S."/>
            <person name="Simpson S.D."/>
            <person name="Brown S.D."/>
            <person name="Leang C."/>
            <person name="Jewett M.C."/>
            <person name="Kopke M."/>
        </authorList>
    </citation>
    <scope>NUCLEOTIDE SEQUENCE</scope>
    <source>
        <strain evidence="8">DJ015</strain>
    </source>
</reference>
<dbReference type="InterPro" id="IPR000380">
    <property type="entry name" value="Topo_IA"/>
</dbReference>
<dbReference type="PROSITE" id="PS50880">
    <property type="entry name" value="TOPRIM"/>
    <property type="match status" value="1"/>
</dbReference>
<dbReference type="GO" id="GO:0006265">
    <property type="term" value="P:DNA topological change"/>
    <property type="evidence" value="ECO:0007669"/>
    <property type="project" value="InterPro"/>
</dbReference>
<sequence length="295" mass="33600">MSKTLVLAEKPSVGRDLAKVLKCNQNKGSYIEGSKYIVTWAMGHLVGLMDPEGYDNKYKEWKMETLPMLPKHMKLTVLKKTGKQFNEVKKLLLRDDVNEIVIATDAGREGELVARWTLEKVGVKKPLKRLWISSQTEKAILDGFRNLKPGKDYENLYHAAVCRAEADWLVGLNVTRALTCKYNAQLSAGRVQSPTLAMIVLREEEIRNFKPKTFYTLDGKTKAFNLLWVNKDNNSRIFDEETANKIASKLKNSEGKIVNINEANKKKFSPALYDLTELQRDANKIWGYSAKQTLN</sequence>
<dbReference type="CDD" id="cd03362">
    <property type="entry name" value="TOPRIM_TopoIA_TopoIII"/>
    <property type="match status" value="1"/>
</dbReference>
<dbReference type="GO" id="GO:0003917">
    <property type="term" value="F:DNA topoisomerase type I (single strand cut, ATP-independent) activity"/>
    <property type="evidence" value="ECO:0007669"/>
    <property type="project" value="InterPro"/>
</dbReference>
<gene>
    <name evidence="8" type="ORF">HGI39_28635</name>
</gene>
<evidence type="ECO:0000256" key="5">
    <source>
        <dbReference type="ARBA" id="ARBA00032877"/>
    </source>
</evidence>
<dbReference type="RefSeq" id="WP_241428401.1">
    <property type="nucleotide sequence ID" value="NZ_JABAGV010000553.1"/>
</dbReference>
<dbReference type="PANTHER" id="PTHR11390:SF21">
    <property type="entry name" value="DNA TOPOISOMERASE 3-ALPHA"/>
    <property type="match status" value="1"/>
</dbReference>
<dbReference type="Gene3D" id="2.70.20.10">
    <property type="entry name" value="Topoisomerase I, domain 3"/>
    <property type="match status" value="1"/>
</dbReference>
<dbReference type="Gene3D" id="3.40.50.140">
    <property type="match status" value="1"/>
</dbReference>
<dbReference type="InterPro" id="IPR013497">
    <property type="entry name" value="Topo_IA_cen"/>
</dbReference>
<dbReference type="PANTHER" id="PTHR11390">
    <property type="entry name" value="PROKARYOTIC DNA TOPOISOMERASE"/>
    <property type="match status" value="1"/>
</dbReference>